<dbReference type="InterPro" id="IPR002052">
    <property type="entry name" value="DNA_methylase_N6_adenine_CS"/>
</dbReference>
<evidence type="ECO:0000256" key="5">
    <source>
        <dbReference type="ARBA" id="ARBA00022691"/>
    </source>
</evidence>
<evidence type="ECO:0000256" key="3">
    <source>
        <dbReference type="ARBA" id="ARBA00022603"/>
    </source>
</evidence>
<keyword evidence="3 8" id="KW-0489">Methyltransferase</keyword>
<dbReference type="GO" id="GO:0032259">
    <property type="term" value="P:methylation"/>
    <property type="evidence" value="ECO:0007669"/>
    <property type="project" value="UniProtKB-KW"/>
</dbReference>
<protein>
    <recommendedName>
        <fullName evidence="2">site-specific DNA-methyltransferase (adenine-specific)</fullName>
        <ecNumber evidence="2">2.1.1.72</ecNumber>
    </recommendedName>
</protein>
<keyword evidence="4 8" id="KW-0808">Transferase</keyword>
<keyword evidence="9" id="KW-1185">Reference proteome</keyword>
<dbReference type="PROSITE" id="PS00092">
    <property type="entry name" value="N6_MTASE"/>
    <property type="match status" value="1"/>
</dbReference>
<dbReference type="Proteomes" id="UP001479520">
    <property type="component" value="Chromosome"/>
</dbReference>
<comment type="catalytic activity">
    <reaction evidence="6">
        <text>a 2'-deoxyadenosine in DNA + S-adenosyl-L-methionine = an N(6)-methyl-2'-deoxyadenosine in DNA + S-adenosyl-L-homocysteine + H(+)</text>
        <dbReference type="Rhea" id="RHEA:15197"/>
        <dbReference type="Rhea" id="RHEA-COMP:12418"/>
        <dbReference type="Rhea" id="RHEA-COMP:12419"/>
        <dbReference type="ChEBI" id="CHEBI:15378"/>
        <dbReference type="ChEBI" id="CHEBI:57856"/>
        <dbReference type="ChEBI" id="CHEBI:59789"/>
        <dbReference type="ChEBI" id="CHEBI:90615"/>
        <dbReference type="ChEBI" id="CHEBI:90616"/>
        <dbReference type="EC" id="2.1.1.72"/>
    </reaction>
</comment>
<dbReference type="Pfam" id="PF01555">
    <property type="entry name" value="N6_N4_Mtase"/>
    <property type="match status" value="1"/>
</dbReference>
<dbReference type="InterPro" id="IPR002941">
    <property type="entry name" value="DNA_methylase_N4/N6"/>
</dbReference>
<dbReference type="InterPro" id="IPR002295">
    <property type="entry name" value="N4/N6-MTase_EcoPI_Mod-like"/>
</dbReference>
<feature type="domain" description="DNA methylase N-4/N-6" evidence="7">
    <location>
        <begin position="505"/>
        <end position="826"/>
    </location>
</feature>
<dbReference type="Gene3D" id="3.40.50.150">
    <property type="entry name" value="Vaccinia Virus protein VP39"/>
    <property type="match status" value="1"/>
</dbReference>
<dbReference type="EC" id="2.1.1.72" evidence="2"/>
<dbReference type="GO" id="GO:0008168">
    <property type="term" value="F:methyltransferase activity"/>
    <property type="evidence" value="ECO:0007669"/>
    <property type="project" value="UniProtKB-KW"/>
</dbReference>
<evidence type="ECO:0000256" key="6">
    <source>
        <dbReference type="ARBA" id="ARBA00047942"/>
    </source>
</evidence>
<sequence length="1045" mass="119975">MTTSDNRQQLIAKLKELFQMDQADLDFGIYRIMNTKRDEITRFLEQDLMPTLRSTLEKFQPAGQAEKQAALEEAIKAAHTAGFDPEQSPKVQQLRAELSQSVDLETEEETIYSDLTTFFSRYYQGGDFMSLRRYKEGVYALPYEGEEVKLHWANADQYYIKTAENFTRYAFKTPQGRVRFELIAASTERDNVKASAENERRFILAEHPLAEENGELVIYFEFRPDPDKRKQKELNTLAVSSLLALPAGAPLTQGIQQWAGWQQGLASIADPEKSKSRSLLEKHLSDYTAKNTFDYFIHKDLGKFLRRELDFFIKNEVMHLDDIEDETAPKVEQYLARIKAMRQIAHKIIAFLAQLENFQKKLWLKKKFVLETQWLITLDRIDETFYQEICEQAEKPVRRWDGITRSQREEWVEFFGINQPSIAPPDESGESLINKQSLAYSIPLTPSFLKSNPSLVLDTAYFTEELKYRLLAEIENLDEETCGLLVHGENFQGLNLLRDCYRERVRCIYIDPPYNTGGDGFPYKDGYQHSSWASLIFDRLSLASDFLRKEGAIFASIDENEFSMLRQIMGNIFGEQNLLAEFTWLSEGNFDNQAKIKIGHEYVIAFAKSEQDFPSPSVIDPSISQQSKLFNKEIRNTIIKNGPKNPVSTINLPLGFPADFEQGVIYSESTSWPKYSTDVSVNNYQLASEVKAESGWSSKALIEDFINNGMHPINDSKGQLTRFVITKSGAIESIKERGSNHGYVTSIIKSVGTIQSTSAMLEHMGVPYPHYPKPVQFISYITSIAEENDGIVLDFFAGSGTTAHAVVEASKTKKTNRKFICIEQGDVFDKVIKPRVCKVAYSSEWKKSKPEKVDGVSLLTKYIRIESYEDACDNLTLARTKDQQNLLNAAPGLREGYFLNYMLDIESRQQLLDLGKFADPFSIEMTIVRHDDAKKIKVDVVETFNYLLGLRIETLRRIKGIHEVIGTMPNGDRTLILWRNTQETNNDALDEWFRKQAYNSRDREFDLIYVNGDNNLENLRRPDESWKVRLIEEAFQTLMFDVVDV</sequence>
<accession>A0ABZ2XC18</accession>
<evidence type="ECO:0000313" key="9">
    <source>
        <dbReference type="Proteomes" id="UP001479520"/>
    </source>
</evidence>
<keyword evidence="5" id="KW-0949">S-adenosyl-L-methionine</keyword>
<evidence type="ECO:0000256" key="2">
    <source>
        <dbReference type="ARBA" id="ARBA00011900"/>
    </source>
</evidence>
<dbReference type="RefSeq" id="WP_341743015.1">
    <property type="nucleotide sequence ID" value="NZ_CP151406.1"/>
</dbReference>
<comment type="similarity">
    <text evidence="1">Belongs to the N(4)/N(6)-methyltransferase family.</text>
</comment>
<dbReference type="SUPFAM" id="SSF53335">
    <property type="entry name" value="S-adenosyl-L-methionine-dependent methyltransferases"/>
    <property type="match status" value="1"/>
</dbReference>
<gene>
    <name evidence="8" type="ORF">AADV58_09455</name>
</gene>
<reference evidence="8 9" key="1">
    <citation type="submission" date="2024-04" db="EMBL/GenBank/DDBJ databases">
        <title>Dissimilatory iodate-reducing microorganisms contribute to the enrichment of iodine in groundwater.</title>
        <authorList>
            <person name="Jiang Z."/>
        </authorList>
    </citation>
    <scope>NUCLEOTIDE SEQUENCE [LARGE SCALE GENOMIC DNA]</scope>
    <source>
        <strain evidence="8 9">NCP973</strain>
    </source>
</reference>
<evidence type="ECO:0000313" key="8">
    <source>
        <dbReference type="EMBL" id="WZJ20186.1"/>
    </source>
</evidence>
<dbReference type="EMBL" id="CP151406">
    <property type="protein sequence ID" value="WZJ20186.1"/>
    <property type="molecule type" value="Genomic_DNA"/>
</dbReference>
<evidence type="ECO:0000259" key="7">
    <source>
        <dbReference type="Pfam" id="PF01555"/>
    </source>
</evidence>
<evidence type="ECO:0000256" key="4">
    <source>
        <dbReference type="ARBA" id="ARBA00022679"/>
    </source>
</evidence>
<evidence type="ECO:0000256" key="1">
    <source>
        <dbReference type="ARBA" id="ARBA00006594"/>
    </source>
</evidence>
<dbReference type="PRINTS" id="PR00506">
    <property type="entry name" value="D21N6MTFRASE"/>
</dbReference>
<dbReference type="InterPro" id="IPR029063">
    <property type="entry name" value="SAM-dependent_MTases_sf"/>
</dbReference>
<proteinExistence type="inferred from homology"/>
<name>A0ABZ2XC18_9RHOO</name>
<organism evidence="8 9">
    <name type="scientific">Azonexus hydrophilus</name>
    <dbReference type="NCBI Taxonomy" id="418702"/>
    <lineage>
        <taxon>Bacteria</taxon>
        <taxon>Pseudomonadati</taxon>
        <taxon>Pseudomonadota</taxon>
        <taxon>Betaproteobacteria</taxon>
        <taxon>Rhodocyclales</taxon>
        <taxon>Azonexaceae</taxon>
        <taxon>Azonexus</taxon>
    </lineage>
</organism>